<protein>
    <submittedName>
        <fullName evidence="3">Uncharacterized protein</fullName>
    </submittedName>
</protein>
<feature type="chain" id="PRO_5008905757" evidence="2">
    <location>
        <begin position="20"/>
        <end position="822"/>
    </location>
</feature>
<dbReference type="AlphaFoldDB" id="A0A1D2NMC8"/>
<organism evidence="3 4">
    <name type="scientific">Orchesella cincta</name>
    <name type="common">Springtail</name>
    <name type="synonym">Podura cincta</name>
    <dbReference type="NCBI Taxonomy" id="48709"/>
    <lineage>
        <taxon>Eukaryota</taxon>
        <taxon>Metazoa</taxon>
        <taxon>Ecdysozoa</taxon>
        <taxon>Arthropoda</taxon>
        <taxon>Hexapoda</taxon>
        <taxon>Collembola</taxon>
        <taxon>Entomobryomorpha</taxon>
        <taxon>Entomobryoidea</taxon>
        <taxon>Orchesellidae</taxon>
        <taxon>Orchesellinae</taxon>
        <taxon>Orchesella</taxon>
    </lineage>
</organism>
<feature type="compositionally biased region" description="Low complexity" evidence="1">
    <location>
        <begin position="743"/>
        <end position="756"/>
    </location>
</feature>
<feature type="compositionally biased region" description="Low complexity" evidence="1">
    <location>
        <begin position="723"/>
        <end position="734"/>
    </location>
</feature>
<keyword evidence="2" id="KW-0732">Signal</keyword>
<feature type="region of interest" description="Disordered" evidence="1">
    <location>
        <begin position="691"/>
        <end position="822"/>
    </location>
</feature>
<keyword evidence="4" id="KW-1185">Reference proteome</keyword>
<evidence type="ECO:0000313" key="3">
    <source>
        <dbReference type="EMBL" id="ODN06401.1"/>
    </source>
</evidence>
<dbReference type="OMA" id="ATVIHEH"/>
<feature type="compositionally biased region" description="Basic and acidic residues" evidence="1">
    <location>
        <begin position="811"/>
        <end position="822"/>
    </location>
</feature>
<feature type="compositionally biased region" description="Polar residues" evidence="1">
    <location>
        <begin position="383"/>
        <end position="394"/>
    </location>
</feature>
<feature type="region of interest" description="Disordered" evidence="1">
    <location>
        <begin position="432"/>
        <end position="513"/>
    </location>
</feature>
<feature type="compositionally biased region" description="Low complexity" evidence="1">
    <location>
        <begin position="211"/>
        <end position="220"/>
    </location>
</feature>
<gene>
    <name evidence="3" type="ORF">Ocin01_00276</name>
</gene>
<feature type="signal peptide" evidence="2">
    <location>
        <begin position="1"/>
        <end position="19"/>
    </location>
</feature>
<dbReference type="Proteomes" id="UP000094527">
    <property type="component" value="Unassembled WGS sequence"/>
</dbReference>
<evidence type="ECO:0000256" key="2">
    <source>
        <dbReference type="SAM" id="SignalP"/>
    </source>
</evidence>
<comment type="caution">
    <text evidence="3">The sequence shown here is derived from an EMBL/GenBank/DDBJ whole genome shotgun (WGS) entry which is preliminary data.</text>
</comment>
<feature type="region of interest" description="Disordered" evidence="1">
    <location>
        <begin position="182"/>
        <end position="228"/>
    </location>
</feature>
<proteinExistence type="predicted"/>
<sequence length="822" mass="87858">MSAALRLASVLTFAAVIAAESPLSMVGEGLMSSPHGSKGVRYAGPIVYTNEKPPIIYFPPPPKNAKPGFGGYGIFGKNKSPKSIKYVPMPHHDLPVLIYTSDKTPPIHMIQPPSNDGPIHQATQHAPIRDFGPRLRPGLEAPSSFVPTGSLSSIYSGIPEYTQGRIMTTTYEIPSTSYGNPVNPFGSPVGSSDSFSSSSIQNDNTAPPPHQQQQQQNSGPGPQPAIGYHLPATVQVNNQKPVYVSQPGGPPRKNLPHIMYSGHPPIHIFNEPDMFVQAPHQVPYKTYEDLPPKASFGPPKSSFGPPSVNSFHSSIPPYRRPFPAFGPPQYRPSPMSYFPPRENLVTSASINNPSSFMSSFDSHGPPSPSSQHIEHGAHVSQPYGGSSYSSRPLANSFAPQHNSYSIGPFSIEYGPPSEPLMSFSEPSGSLSSLYGAISGNGAQQQQKQQQQKDSDGWMPGPPPPSSSNSGEPLKEESWNPQQQSNIGPMPGPNSMHSSVFLPPSSSSSSSGYSGPFGGSKLANLFSSFKFKRSKPKYAIAPKSMHKPPIIIYYGKKPPMHVYQQPEEEFVVQDMSASSSDLSSDAPSNVEIDISNINNDDNGNFNSDENNAPAISTADTVDLTYEASSKSEVRVEPESKPAIIAAKPVDIFPSSELQPSIYMARNSLNTIFVSDLSGSGARAIKTYIVRNSEDSNQQSGPAKLDLSPAAVITPNVEQKREAVSSKSSNSDDNGSIPIAENRISGSSEISSASSSLSENPEDNGNNAVSPAILVAAVSSQSEPEQQNEQPAEQQEQAVKLSPSSFQTNLSQAEKEAKEASSSS</sequence>
<feature type="region of interest" description="Disordered" evidence="1">
    <location>
        <begin position="355"/>
        <end position="394"/>
    </location>
</feature>
<name>A0A1D2NMC8_ORCCI</name>
<dbReference type="OrthoDB" id="6382973at2759"/>
<feature type="compositionally biased region" description="Polar residues" evidence="1">
    <location>
        <begin position="800"/>
        <end position="810"/>
    </location>
</feature>
<dbReference type="STRING" id="48709.A0A1D2NMC8"/>
<reference evidence="3 4" key="1">
    <citation type="journal article" date="2016" name="Genome Biol. Evol.">
        <title>Gene Family Evolution Reflects Adaptation to Soil Environmental Stressors in the Genome of the Collembolan Orchesella cincta.</title>
        <authorList>
            <person name="Faddeeva-Vakhrusheva A."/>
            <person name="Derks M.F."/>
            <person name="Anvar S.Y."/>
            <person name="Agamennone V."/>
            <person name="Suring W."/>
            <person name="Smit S."/>
            <person name="van Straalen N.M."/>
            <person name="Roelofs D."/>
        </authorList>
    </citation>
    <scope>NUCLEOTIDE SEQUENCE [LARGE SCALE GENOMIC DNA]</scope>
    <source>
        <tissue evidence="3">Mixed pool</tissue>
    </source>
</reference>
<accession>A0A1D2NMC8</accession>
<feature type="compositionally biased region" description="Low complexity" evidence="1">
    <location>
        <begin position="184"/>
        <end position="199"/>
    </location>
</feature>
<evidence type="ECO:0000313" key="4">
    <source>
        <dbReference type="Proteomes" id="UP000094527"/>
    </source>
</evidence>
<evidence type="ECO:0000256" key="1">
    <source>
        <dbReference type="SAM" id="MobiDB-lite"/>
    </source>
</evidence>
<feature type="compositionally biased region" description="Low complexity" evidence="1">
    <location>
        <begin position="497"/>
        <end position="513"/>
    </location>
</feature>
<feature type="compositionally biased region" description="Low complexity" evidence="1">
    <location>
        <begin position="777"/>
        <end position="796"/>
    </location>
</feature>
<dbReference type="EMBL" id="LJIJ01000006">
    <property type="protein sequence ID" value="ODN06401.1"/>
    <property type="molecule type" value="Genomic_DNA"/>
</dbReference>